<dbReference type="Pfam" id="PF19516">
    <property type="entry name" value="DUF6049"/>
    <property type="match status" value="1"/>
</dbReference>
<reference evidence="4 5" key="1">
    <citation type="submission" date="2012-08" db="EMBL/GenBank/DDBJ databases">
        <title>Whole genome shotgun sequence of Kineosphaera limosa NBRC 100340.</title>
        <authorList>
            <person name="Yoshida I."/>
            <person name="Isaki S."/>
            <person name="Hosoyama A."/>
            <person name="Tsuchikane K."/>
            <person name="Katsumata H."/>
            <person name="Ando Y."/>
            <person name="Ohji S."/>
            <person name="Hamada M."/>
            <person name="Tamura T."/>
            <person name="Yamazoe A."/>
            <person name="Yamazaki S."/>
            <person name="Fujita N."/>
        </authorList>
    </citation>
    <scope>NUCLEOTIDE SEQUENCE [LARGE SCALE GENOMIC DNA]</scope>
    <source>
        <strain evidence="4 5">NBRC 100340</strain>
    </source>
</reference>
<dbReference type="STRING" id="1184609.KILIM_019_00810"/>
<feature type="transmembrane region" description="Helical" evidence="2">
    <location>
        <begin position="724"/>
        <end position="743"/>
    </location>
</feature>
<keyword evidence="2" id="KW-1133">Transmembrane helix</keyword>
<feature type="region of interest" description="Disordered" evidence="1">
    <location>
        <begin position="263"/>
        <end position="322"/>
    </location>
</feature>
<accession>K6WTK6</accession>
<comment type="caution">
    <text evidence="4">The sequence shown here is derived from an EMBL/GenBank/DDBJ whole genome shotgun (WGS) entry which is preliminary data.</text>
</comment>
<protein>
    <recommendedName>
        <fullName evidence="6">Glycoprotein</fullName>
    </recommendedName>
</protein>
<dbReference type="Proteomes" id="UP000008366">
    <property type="component" value="Unassembled WGS sequence"/>
</dbReference>
<keyword evidence="3" id="KW-0732">Signal</keyword>
<name>K6WTK6_9MICO</name>
<feature type="signal peptide" evidence="3">
    <location>
        <begin position="1"/>
        <end position="31"/>
    </location>
</feature>
<feature type="chain" id="PRO_5003899815" description="Glycoprotein" evidence="3">
    <location>
        <begin position="32"/>
        <end position="762"/>
    </location>
</feature>
<dbReference type="InterPro" id="IPR046112">
    <property type="entry name" value="DUF6049"/>
</dbReference>
<keyword evidence="2" id="KW-0472">Membrane</keyword>
<keyword evidence="5" id="KW-1185">Reference proteome</keyword>
<proteinExistence type="predicted"/>
<feature type="compositionally biased region" description="Pro residues" evidence="1">
    <location>
        <begin position="296"/>
        <end position="316"/>
    </location>
</feature>
<organism evidence="4 5">
    <name type="scientific">Kineosphaera limosa NBRC 100340</name>
    <dbReference type="NCBI Taxonomy" id="1184609"/>
    <lineage>
        <taxon>Bacteria</taxon>
        <taxon>Bacillati</taxon>
        <taxon>Actinomycetota</taxon>
        <taxon>Actinomycetes</taxon>
        <taxon>Micrococcales</taxon>
        <taxon>Dermatophilaceae</taxon>
        <taxon>Kineosphaera</taxon>
    </lineage>
</organism>
<dbReference type="EMBL" id="BAHD01000019">
    <property type="protein sequence ID" value="GAB95427.1"/>
    <property type="molecule type" value="Genomic_DNA"/>
</dbReference>
<feature type="compositionally biased region" description="Low complexity" evidence="1">
    <location>
        <begin position="270"/>
        <end position="295"/>
    </location>
</feature>
<evidence type="ECO:0000256" key="2">
    <source>
        <dbReference type="SAM" id="Phobius"/>
    </source>
</evidence>
<dbReference type="OrthoDB" id="5137271at2"/>
<gene>
    <name evidence="4" type="ORF">KILIM_019_00810</name>
</gene>
<dbReference type="AlphaFoldDB" id="K6WTK6"/>
<feature type="region of interest" description="Disordered" evidence="1">
    <location>
        <begin position="527"/>
        <end position="550"/>
    </location>
</feature>
<dbReference type="eggNOG" id="COG1361">
    <property type="taxonomic scope" value="Bacteria"/>
</dbReference>
<evidence type="ECO:0000313" key="4">
    <source>
        <dbReference type="EMBL" id="GAB95427.1"/>
    </source>
</evidence>
<dbReference type="RefSeq" id="WP_006591959.1">
    <property type="nucleotide sequence ID" value="NZ_BAHD01000019.1"/>
</dbReference>
<keyword evidence="2" id="KW-0812">Transmembrane</keyword>
<evidence type="ECO:0000256" key="3">
    <source>
        <dbReference type="SAM" id="SignalP"/>
    </source>
</evidence>
<sequence length="762" mass="77972">MSRRRPARALGSALSALLVCLSALVTVPATAAAPSAIGSAAAQASRAVLSVHVAALEPVIATPGQDVRAQVRVRNTGASPTTGPVLVSARLGAPGAMITRSQVRAFARAGLGGPGFRTGTFAAQTVTDQPLPPDTETVVDVTIPGNRITSNRTFGVLPLQFDATEETESGADSSIRAVRATYLPYQSRKEYQPLDVSVVVPLTLDPDPALITATGQQRAEAWAEAIGPDSRIESILAATDRFPVTWAVDPALLDTPGHVAAGAGGTSAVPPAATGAQSPAATPGAAAPEPGAAQTPTPPEPQTAPPATPSPTPTPTDPAEAAQGALRERLAGLATRHPVWALPRNDPDLRAIIAAGASPQYLSGLLGSTGDARVAALLGLPGMARVAWPAGPGLSSAGITAVRAGFGGDGPSALVAPGSVYDENPDVSGSAARVTGGGLPVVTFDDELSALFTSASDPAVATELTLRTLAETVTLLSEAPGRQRSIVIAAGRDFDPDVGVARGLLTTLQGTPWVRLTDTSALLDAQTTRAPVGERRADATDPLSPGDSPLTSSALSSFAALRAPLAGLAGVLTATPTSAMVPDLDSLDGLVSTRWRFAPGGWKPTQQQVSARVEELTTGVSVVPSTFNFFAEHGALQVTVVNDLDVDVHDVRVVLEPQGRPPRLRIVSEPAPMTIRAGSRTTVRVQAEAVAAGIVPVSTHLATPTNTRLGTDATVRVRVQPTNGWIMLALGGLIGVVFVAGLYRALRMGRPRVPSESLKDIN</sequence>
<evidence type="ECO:0000313" key="5">
    <source>
        <dbReference type="Proteomes" id="UP000008366"/>
    </source>
</evidence>
<evidence type="ECO:0000256" key="1">
    <source>
        <dbReference type="SAM" id="MobiDB-lite"/>
    </source>
</evidence>
<evidence type="ECO:0008006" key="6">
    <source>
        <dbReference type="Google" id="ProtNLM"/>
    </source>
</evidence>